<dbReference type="HOGENOM" id="CLU_1431560_0_0_1"/>
<reference evidence="2" key="3">
    <citation type="submission" date="2015-02" db="UniProtKB">
        <authorList>
            <consortium name="EnsemblProtists"/>
        </authorList>
    </citation>
    <scope>IDENTIFICATION</scope>
    <source>
        <strain evidence="2">DAOM BR144</strain>
    </source>
</reference>
<evidence type="ECO:0000256" key="1">
    <source>
        <dbReference type="SAM" id="MobiDB-lite"/>
    </source>
</evidence>
<dbReference type="Proteomes" id="UP000019132">
    <property type="component" value="Unassembled WGS sequence"/>
</dbReference>
<feature type="compositionally biased region" description="Polar residues" evidence="1">
    <location>
        <begin position="36"/>
        <end position="47"/>
    </location>
</feature>
<protein>
    <submittedName>
        <fullName evidence="2">Uncharacterized protein</fullName>
    </submittedName>
</protein>
<evidence type="ECO:0000313" key="3">
    <source>
        <dbReference type="Proteomes" id="UP000019132"/>
    </source>
</evidence>
<name>K3XCT8_GLOUD</name>
<feature type="region of interest" description="Disordered" evidence="1">
    <location>
        <begin position="1"/>
        <end position="139"/>
    </location>
</feature>
<dbReference type="InParanoid" id="K3XCT8"/>
<reference evidence="3" key="2">
    <citation type="submission" date="2010-04" db="EMBL/GenBank/DDBJ databases">
        <authorList>
            <person name="Buell R."/>
            <person name="Hamilton J."/>
            <person name="Hostetler J."/>
        </authorList>
    </citation>
    <scope>NUCLEOTIDE SEQUENCE [LARGE SCALE GENOMIC DNA]</scope>
    <source>
        <strain evidence="3">DAOM:BR144</strain>
    </source>
</reference>
<organism evidence="2 3">
    <name type="scientific">Globisporangium ultimum (strain ATCC 200006 / CBS 805.95 / DAOM BR144)</name>
    <name type="common">Pythium ultimum</name>
    <dbReference type="NCBI Taxonomy" id="431595"/>
    <lineage>
        <taxon>Eukaryota</taxon>
        <taxon>Sar</taxon>
        <taxon>Stramenopiles</taxon>
        <taxon>Oomycota</taxon>
        <taxon>Peronosporomycetes</taxon>
        <taxon>Pythiales</taxon>
        <taxon>Pythiaceae</taxon>
        <taxon>Globisporangium</taxon>
    </lineage>
</organism>
<reference evidence="3" key="1">
    <citation type="journal article" date="2010" name="Genome Biol.">
        <title>Genome sequence of the necrotrophic plant pathogen Pythium ultimum reveals original pathogenicity mechanisms and effector repertoire.</title>
        <authorList>
            <person name="Levesque C.A."/>
            <person name="Brouwer H."/>
            <person name="Cano L."/>
            <person name="Hamilton J.P."/>
            <person name="Holt C."/>
            <person name="Huitema E."/>
            <person name="Raffaele S."/>
            <person name="Robideau G.P."/>
            <person name="Thines M."/>
            <person name="Win J."/>
            <person name="Zerillo M.M."/>
            <person name="Beakes G.W."/>
            <person name="Boore J.L."/>
            <person name="Busam D."/>
            <person name="Dumas B."/>
            <person name="Ferriera S."/>
            <person name="Fuerstenberg S.I."/>
            <person name="Gachon C.M."/>
            <person name="Gaulin E."/>
            <person name="Govers F."/>
            <person name="Grenville-Briggs L."/>
            <person name="Horner N."/>
            <person name="Hostetler J."/>
            <person name="Jiang R.H."/>
            <person name="Johnson J."/>
            <person name="Krajaejun T."/>
            <person name="Lin H."/>
            <person name="Meijer H.J."/>
            <person name="Moore B."/>
            <person name="Morris P."/>
            <person name="Phuntmart V."/>
            <person name="Puiu D."/>
            <person name="Shetty J."/>
            <person name="Stajich J.E."/>
            <person name="Tripathy S."/>
            <person name="Wawra S."/>
            <person name="van West P."/>
            <person name="Whitty B.R."/>
            <person name="Coutinho P.M."/>
            <person name="Henrissat B."/>
            <person name="Martin F."/>
            <person name="Thomas P.D."/>
            <person name="Tyler B.M."/>
            <person name="De Vries R.P."/>
            <person name="Kamoun S."/>
            <person name="Yandell M."/>
            <person name="Tisserat N."/>
            <person name="Buell C.R."/>
        </authorList>
    </citation>
    <scope>NUCLEOTIDE SEQUENCE</scope>
    <source>
        <strain evidence="3">DAOM:BR144</strain>
    </source>
</reference>
<keyword evidence="3" id="KW-1185">Reference proteome</keyword>
<accession>K3XCT8</accession>
<sequence>MENPASASSLPSEQLPRVASGLDSGFAPTIQPGPTDGSSPSESSQLTGPPPSAPPATHLVVPPSPPSSPLPAPTVPGPVAAVDPDDVLMDTLLNALSSTPDAPPADVNAAAADPDDEPMHLPHSRVDAASPSSRVDTRPSMADLLAQQETIRRDNAGADAARCRVETPKPLACDIEAIERQYAAGGDWSFIASRMEQARPYALPRARFDMVIDTGRTFAKTPLQKIMASLSGKHH</sequence>
<proteinExistence type="predicted"/>
<dbReference type="eggNOG" id="ENOG502SJR4">
    <property type="taxonomic scope" value="Eukaryota"/>
</dbReference>
<feature type="compositionally biased region" description="Polar residues" evidence="1">
    <location>
        <begin position="1"/>
        <end position="12"/>
    </location>
</feature>
<dbReference type="STRING" id="431595.K3XCT8"/>
<dbReference type="AlphaFoldDB" id="K3XCT8"/>
<evidence type="ECO:0000313" key="2">
    <source>
        <dbReference type="EnsemblProtists" id="PYU1_T015037"/>
    </source>
</evidence>
<dbReference type="VEuPathDB" id="FungiDB:PYU1_G015006"/>
<dbReference type="EnsemblProtists" id="PYU1_T015037">
    <property type="protein sequence ID" value="PYU1_T015037"/>
    <property type="gene ID" value="PYU1_G015006"/>
</dbReference>
<feature type="compositionally biased region" description="Basic and acidic residues" evidence="1">
    <location>
        <begin position="117"/>
        <end position="126"/>
    </location>
</feature>
<dbReference type="EMBL" id="ADOS01001242">
    <property type="status" value="NOT_ANNOTATED_CDS"/>
    <property type="molecule type" value="Genomic_DNA"/>
</dbReference>
<feature type="compositionally biased region" description="Pro residues" evidence="1">
    <location>
        <begin position="62"/>
        <end position="76"/>
    </location>
</feature>